<name>A0A127QFD6_9BURK</name>
<sequence length="39" mass="4597">MISAKFAAWVARRNSSYTRSTKYFIHIEKITDLFLFGNI</sequence>
<evidence type="ECO:0000313" key="2">
    <source>
        <dbReference type="Proteomes" id="UP000071778"/>
    </source>
</evidence>
<accession>A0A127QFD6</accession>
<dbReference type="AlphaFoldDB" id="A0A127QFD6"/>
<evidence type="ECO:0000313" key="1">
    <source>
        <dbReference type="EMBL" id="AMP08767.1"/>
    </source>
</evidence>
<keyword evidence="2" id="KW-1185">Reference proteome</keyword>
<dbReference type="Proteomes" id="UP000071778">
    <property type="component" value="Chromosome"/>
</dbReference>
<gene>
    <name evidence="1" type="ORF">CAter282_0969</name>
</gene>
<dbReference type="EMBL" id="CP013235">
    <property type="protein sequence ID" value="AMP08767.1"/>
    <property type="molecule type" value="Genomic_DNA"/>
</dbReference>
<organism evidence="1 2">
    <name type="scientific">Collimonas arenae</name>
    <dbReference type="NCBI Taxonomy" id="279058"/>
    <lineage>
        <taxon>Bacteria</taxon>
        <taxon>Pseudomonadati</taxon>
        <taxon>Pseudomonadota</taxon>
        <taxon>Betaproteobacteria</taxon>
        <taxon>Burkholderiales</taxon>
        <taxon>Oxalobacteraceae</taxon>
        <taxon>Collimonas</taxon>
    </lineage>
</organism>
<protein>
    <submittedName>
        <fullName evidence="1">Uncharacterized protein</fullName>
    </submittedName>
</protein>
<dbReference type="PATRIC" id="fig|279058.18.peg.958"/>
<proteinExistence type="predicted"/>
<reference evidence="1 2" key="1">
    <citation type="submission" date="2015-11" db="EMBL/GenBank/DDBJ databases">
        <title>Exploring the genomic traits of fungus-feeding bacterial genus Collimonas.</title>
        <authorList>
            <person name="Song C."/>
            <person name="Schmidt R."/>
            <person name="de Jager V."/>
            <person name="Krzyzanowska D."/>
            <person name="Jongedijk E."/>
            <person name="Cankar K."/>
            <person name="Beekwilder J."/>
            <person name="van Veen A."/>
            <person name="de Boer W."/>
            <person name="van Veen J.A."/>
            <person name="Garbeva P."/>
        </authorList>
    </citation>
    <scope>NUCLEOTIDE SEQUENCE [LARGE SCALE GENOMIC DNA]</scope>
    <source>
        <strain evidence="1 2">Ter282</strain>
    </source>
</reference>